<comment type="subcellular location">
    <subcellularLocation>
        <location evidence="10">Cell membrane</location>
        <topology evidence="10">Peripheral membrane protein</topology>
        <orientation evidence="10">Cytoplasmic side</orientation>
    </subcellularLocation>
</comment>
<dbReference type="AlphaFoldDB" id="A0A369Q8U9"/>
<evidence type="ECO:0000256" key="11">
    <source>
        <dbReference type="SAM" id="MobiDB-lite"/>
    </source>
</evidence>
<evidence type="ECO:0000313" key="15">
    <source>
        <dbReference type="Proteomes" id="UP000253727"/>
    </source>
</evidence>
<sequence length="443" mass="46961">MNATTDKGAAGAQPIPGGANRHFVLAAGGTGGHLVPAFALAAELERRGHHVALITDERGADIPGKPDFLPAHVLPAGRFGKNPLTWIKGIKAVWEGRRMALRLFESFQPSAVIGFGGYPALPTMLAATSAEIPAIVHEQNAVLGRVNRLMAGRVDAIATSYPKVERLAGKHANKAHLVGNPVRPAVLSLRDEPFPELSEDGLLRVLVTGGSQGARVLSEVVPDGLAMLPPALRSRLQVTQQCRAEDVDAVRGRYADHGIPAELGTYFEDMEARLADAHLFIGRAGASTIAELTAVGRPAILIPLPIATDDHQAANTREMTKAGGARMIRQPKSTIDDLSRKGEEANKQRLKQSDELQKLAKEICRQIRVLADQPDALANAAHAAWNCGRPKAAKDLADLVESFGGAELMDVIRVGGNNARGATQGHAVGQTATRDSVTEKGAK</sequence>
<evidence type="ECO:0000256" key="5">
    <source>
        <dbReference type="ARBA" id="ARBA00022960"/>
    </source>
</evidence>
<keyword evidence="9 10" id="KW-0961">Cell wall biogenesis/degradation</keyword>
<dbReference type="Pfam" id="PF04101">
    <property type="entry name" value="Glyco_tran_28_C"/>
    <property type="match status" value="1"/>
</dbReference>
<dbReference type="UniPathway" id="UPA00219"/>
<evidence type="ECO:0000256" key="10">
    <source>
        <dbReference type="HAMAP-Rule" id="MF_00033"/>
    </source>
</evidence>
<accession>A0A369Q8U9</accession>
<dbReference type="GO" id="GO:0005975">
    <property type="term" value="P:carbohydrate metabolic process"/>
    <property type="evidence" value="ECO:0007669"/>
    <property type="project" value="InterPro"/>
</dbReference>
<keyword evidence="2 10" id="KW-0132">Cell division</keyword>
<feature type="domain" description="Glycosyl transferase family 28 C-terminal" evidence="13">
    <location>
        <begin position="205"/>
        <end position="358"/>
    </location>
</feature>
<dbReference type="GO" id="GO:0050511">
    <property type="term" value="F:undecaprenyldiphospho-muramoylpentapeptide beta-N-acetylglucosaminyltransferase activity"/>
    <property type="evidence" value="ECO:0007669"/>
    <property type="project" value="UniProtKB-UniRule"/>
</dbReference>
<keyword evidence="4 10" id="KW-0808">Transferase</keyword>
<comment type="similarity">
    <text evidence="10">Belongs to the glycosyltransferase 28 family. MurG subfamily.</text>
</comment>
<evidence type="ECO:0000256" key="1">
    <source>
        <dbReference type="ARBA" id="ARBA00022475"/>
    </source>
</evidence>
<keyword evidence="6 10" id="KW-0573">Peptidoglycan synthesis</keyword>
<dbReference type="HAMAP" id="MF_00033">
    <property type="entry name" value="MurG"/>
    <property type="match status" value="1"/>
</dbReference>
<reference evidence="14 15" key="1">
    <citation type="submission" date="2018-04" db="EMBL/GenBank/DDBJ databases">
        <title>Altererythrobacter sp. HME9302 genome sequencing and assembly.</title>
        <authorList>
            <person name="Kang H."/>
            <person name="Kim H."/>
            <person name="Joh K."/>
        </authorList>
    </citation>
    <scope>NUCLEOTIDE SEQUENCE [LARGE SCALE GENOMIC DNA]</scope>
    <source>
        <strain evidence="14 15">HME9302</strain>
    </source>
</reference>
<feature type="binding site" evidence="10">
    <location>
        <position position="140"/>
    </location>
    <ligand>
        <name>UDP-N-acetyl-alpha-D-glucosamine</name>
        <dbReference type="ChEBI" id="CHEBI:57705"/>
    </ligand>
</feature>
<feature type="binding site" evidence="10">
    <location>
        <position position="312"/>
    </location>
    <ligand>
        <name>UDP-N-acetyl-alpha-D-glucosamine</name>
        <dbReference type="ChEBI" id="CHEBI:57705"/>
    </ligand>
</feature>
<dbReference type="NCBIfam" id="TIGR01133">
    <property type="entry name" value="murG"/>
    <property type="match status" value="1"/>
</dbReference>
<keyword evidence="7 10" id="KW-0472">Membrane</keyword>
<comment type="function">
    <text evidence="10">Cell wall formation. Catalyzes the transfer of a GlcNAc subunit on undecaprenyl-pyrophosphoryl-MurNAc-pentapeptide (lipid intermediate I) to form undecaprenyl-pyrophosphoryl-MurNAc-(pentapeptide)GlcNAc (lipid intermediate II).</text>
</comment>
<comment type="catalytic activity">
    <reaction evidence="10">
        <text>di-trans,octa-cis-undecaprenyl diphospho-N-acetyl-alpha-D-muramoyl-L-alanyl-D-glutamyl-meso-2,6-diaminopimeloyl-D-alanyl-D-alanine + UDP-N-acetyl-alpha-D-glucosamine = di-trans,octa-cis-undecaprenyl diphospho-[N-acetyl-alpha-D-glucosaminyl-(1-&gt;4)]-N-acetyl-alpha-D-muramoyl-L-alanyl-D-glutamyl-meso-2,6-diaminopimeloyl-D-alanyl-D-alanine + UDP + H(+)</text>
        <dbReference type="Rhea" id="RHEA:31227"/>
        <dbReference type="ChEBI" id="CHEBI:15378"/>
        <dbReference type="ChEBI" id="CHEBI:57705"/>
        <dbReference type="ChEBI" id="CHEBI:58223"/>
        <dbReference type="ChEBI" id="CHEBI:61387"/>
        <dbReference type="ChEBI" id="CHEBI:61388"/>
        <dbReference type="EC" id="2.4.1.227"/>
    </reaction>
</comment>
<evidence type="ECO:0000259" key="12">
    <source>
        <dbReference type="Pfam" id="PF03033"/>
    </source>
</evidence>
<dbReference type="GO" id="GO:0071555">
    <property type="term" value="P:cell wall organization"/>
    <property type="evidence" value="ECO:0007669"/>
    <property type="project" value="UniProtKB-KW"/>
</dbReference>
<dbReference type="EMBL" id="QBKA01000002">
    <property type="protein sequence ID" value="RDC59349.1"/>
    <property type="molecule type" value="Genomic_DNA"/>
</dbReference>
<dbReference type="GO" id="GO:0008360">
    <property type="term" value="P:regulation of cell shape"/>
    <property type="evidence" value="ECO:0007669"/>
    <property type="project" value="UniProtKB-KW"/>
</dbReference>
<dbReference type="EC" id="2.4.1.227" evidence="10"/>
<dbReference type="Proteomes" id="UP000253727">
    <property type="component" value="Unassembled WGS sequence"/>
</dbReference>
<keyword evidence="3 10" id="KW-0328">Glycosyltransferase</keyword>
<feature type="binding site" evidence="10">
    <location>
        <begin position="30"/>
        <end position="32"/>
    </location>
    <ligand>
        <name>UDP-N-acetyl-alpha-D-glucosamine</name>
        <dbReference type="ChEBI" id="CHEBI:57705"/>
    </ligand>
</feature>
<proteinExistence type="inferred from homology"/>
<keyword evidence="8 10" id="KW-0131">Cell cycle</keyword>
<evidence type="ECO:0000256" key="6">
    <source>
        <dbReference type="ARBA" id="ARBA00022984"/>
    </source>
</evidence>
<feature type="binding site" evidence="10">
    <location>
        <position position="183"/>
    </location>
    <ligand>
        <name>UDP-N-acetyl-alpha-D-glucosamine</name>
        <dbReference type="ChEBI" id="CHEBI:57705"/>
    </ligand>
</feature>
<dbReference type="OrthoDB" id="9808936at2"/>
<dbReference type="GO" id="GO:0051991">
    <property type="term" value="F:UDP-N-acetyl-D-glucosamine:N-acetylmuramoyl-L-alanyl-D-glutamyl-meso-2,6-diaminopimelyl-D-alanyl-D-alanine-diphosphoundecaprenol 4-beta-N-acetylglucosaminlytransferase activity"/>
    <property type="evidence" value="ECO:0007669"/>
    <property type="project" value="RHEA"/>
</dbReference>
<evidence type="ECO:0000256" key="8">
    <source>
        <dbReference type="ARBA" id="ARBA00023306"/>
    </source>
</evidence>
<keyword evidence="1 10" id="KW-1003">Cell membrane</keyword>
<dbReference type="PANTHER" id="PTHR21015">
    <property type="entry name" value="UDP-N-ACETYLGLUCOSAMINE--N-ACETYLMURAMYL-(PENTAPEPTIDE) PYROPHOSPHORYL-UNDECAPRENOL N-ACETYLGLUCOSAMINE TRANSFERASE 1"/>
    <property type="match status" value="1"/>
</dbReference>
<feature type="binding site" evidence="10">
    <location>
        <position position="211"/>
    </location>
    <ligand>
        <name>UDP-N-acetyl-alpha-D-glucosamine</name>
        <dbReference type="ChEBI" id="CHEBI:57705"/>
    </ligand>
</feature>
<dbReference type="InterPro" id="IPR004276">
    <property type="entry name" value="GlycoTrans_28_N"/>
</dbReference>
<gene>
    <name evidence="10 14" type="primary">murG</name>
    <name evidence="14" type="ORF">HME9302_00536</name>
</gene>
<feature type="region of interest" description="Disordered" evidence="11">
    <location>
        <begin position="420"/>
        <end position="443"/>
    </location>
</feature>
<evidence type="ECO:0000256" key="4">
    <source>
        <dbReference type="ARBA" id="ARBA00022679"/>
    </source>
</evidence>
<comment type="caution">
    <text evidence="10">Lacks conserved residue(s) required for the propagation of feature annotation.</text>
</comment>
<evidence type="ECO:0000256" key="7">
    <source>
        <dbReference type="ARBA" id="ARBA00023136"/>
    </source>
</evidence>
<evidence type="ECO:0000256" key="3">
    <source>
        <dbReference type="ARBA" id="ARBA00022676"/>
    </source>
</evidence>
<dbReference type="CDD" id="cd03785">
    <property type="entry name" value="GT28_MurG"/>
    <property type="match status" value="1"/>
</dbReference>
<dbReference type="Pfam" id="PF03033">
    <property type="entry name" value="Glyco_transf_28"/>
    <property type="match status" value="1"/>
</dbReference>
<protein>
    <recommendedName>
        <fullName evidence="10">UDP-N-acetylglucosamine--N-acetylmuramyl-(pentapeptide) pyrophosphoryl-undecaprenol N-acetylglucosamine transferase</fullName>
        <ecNumber evidence="10">2.4.1.227</ecNumber>
    </recommendedName>
    <alternativeName>
        <fullName evidence="10">Undecaprenyl-PP-MurNAc-pentapeptide-UDPGlcNAc GlcNAc transferase</fullName>
    </alternativeName>
</protein>
<name>A0A369Q8U9_9SPHN</name>
<keyword evidence="5 10" id="KW-0133">Cell shape</keyword>
<feature type="domain" description="Glycosyltransferase family 28 N-terminal" evidence="12">
    <location>
        <begin position="23"/>
        <end position="158"/>
    </location>
</feature>
<dbReference type="RefSeq" id="WP_115365722.1">
    <property type="nucleotide sequence ID" value="NZ_QBKA01000002.1"/>
</dbReference>
<dbReference type="GO" id="GO:0009252">
    <property type="term" value="P:peptidoglycan biosynthetic process"/>
    <property type="evidence" value="ECO:0007669"/>
    <property type="project" value="UniProtKB-UniRule"/>
</dbReference>
<evidence type="ECO:0000256" key="2">
    <source>
        <dbReference type="ARBA" id="ARBA00022618"/>
    </source>
</evidence>
<dbReference type="SUPFAM" id="SSF53756">
    <property type="entry name" value="UDP-Glycosyltransferase/glycogen phosphorylase"/>
    <property type="match status" value="1"/>
</dbReference>
<feature type="region of interest" description="Disordered" evidence="11">
    <location>
        <begin position="331"/>
        <end position="350"/>
    </location>
</feature>
<organism evidence="14 15">
    <name type="scientific">Alteripontixanthobacter maritimus</name>
    <dbReference type="NCBI Taxonomy" id="2161824"/>
    <lineage>
        <taxon>Bacteria</taxon>
        <taxon>Pseudomonadati</taxon>
        <taxon>Pseudomonadota</taxon>
        <taxon>Alphaproteobacteria</taxon>
        <taxon>Sphingomonadales</taxon>
        <taxon>Erythrobacteraceae</taxon>
        <taxon>Alteripontixanthobacter</taxon>
    </lineage>
</organism>
<dbReference type="InterPro" id="IPR006009">
    <property type="entry name" value="GlcNAc_MurG"/>
</dbReference>
<dbReference type="Gene3D" id="3.40.50.2000">
    <property type="entry name" value="Glycogen Phosphorylase B"/>
    <property type="match status" value="2"/>
</dbReference>
<comment type="pathway">
    <text evidence="10">Cell wall biogenesis; peptidoglycan biosynthesis.</text>
</comment>
<comment type="caution">
    <text evidence="14">The sequence shown here is derived from an EMBL/GenBank/DDBJ whole genome shotgun (WGS) entry which is preliminary data.</text>
</comment>
<evidence type="ECO:0000313" key="14">
    <source>
        <dbReference type="EMBL" id="RDC59349.1"/>
    </source>
</evidence>
<dbReference type="InterPro" id="IPR007235">
    <property type="entry name" value="Glyco_trans_28_C"/>
</dbReference>
<dbReference type="GO" id="GO:0051301">
    <property type="term" value="P:cell division"/>
    <property type="evidence" value="ECO:0007669"/>
    <property type="project" value="UniProtKB-KW"/>
</dbReference>
<feature type="compositionally biased region" description="Basic and acidic residues" evidence="11">
    <location>
        <begin position="334"/>
        <end position="350"/>
    </location>
</feature>
<evidence type="ECO:0000259" key="13">
    <source>
        <dbReference type="Pfam" id="PF04101"/>
    </source>
</evidence>
<dbReference type="GO" id="GO:0005886">
    <property type="term" value="C:plasma membrane"/>
    <property type="evidence" value="ECO:0007669"/>
    <property type="project" value="UniProtKB-SubCell"/>
</dbReference>
<evidence type="ECO:0000256" key="9">
    <source>
        <dbReference type="ARBA" id="ARBA00023316"/>
    </source>
</evidence>
<dbReference type="PANTHER" id="PTHR21015:SF22">
    <property type="entry name" value="GLYCOSYLTRANSFERASE"/>
    <property type="match status" value="1"/>
</dbReference>
<keyword evidence="15" id="KW-1185">Reference proteome</keyword>